<dbReference type="InterPro" id="IPR016446">
    <property type="entry name" value="Flavin_OxRdtase_Frp"/>
</dbReference>
<dbReference type="EMBL" id="ADCY02000035">
    <property type="protein sequence ID" value="EFG30444.1"/>
    <property type="molecule type" value="Genomic_DNA"/>
</dbReference>
<feature type="domain" description="Nitroreductase" evidence="6">
    <location>
        <begin position="112"/>
        <end position="166"/>
    </location>
</feature>
<evidence type="ECO:0000256" key="3">
    <source>
        <dbReference type="ARBA" id="ARBA00022643"/>
    </source>
</evidence>
<evidence type="ECO:0000256" key="2">
    <source>
        <dbReference type="ARBA" id="ARBA00022630"/>
    </source>
</evidence>
<dbReference type="Proteomes" id="UP000017813">
    <property type="component" value="Unassembled WGS sequence"/>
</dbReference>
<dbReference type="KEGG" id="smur:BWP33_08130"/>
<keyword evidence="5" id="KW-0521">NADP</keyword>
<dbReference type="PANTHER" id="PTHR43425:SF2">
    <property type="entry name" value="OXYGEN-INSENSITIVE NADPH NITROREDUCTASE"/>
    <property type="match status" value="1"/>
</dbReference>
<keyword evidence="8" id="KW-1185">Reference proteome</keyword>
<comment type="similarity">
    <text evidence="1 5">Belongs to the flavin oxidoreductase frp family.</text>
</comment>
<accession>V9HBC7</accession>
<evidence type="ECO:0000256" key="5">
    <source>
        <dbReference type="PIRNR" id="PIRNR005426"/>
    </source>
</evidence>
<dbReference type="RefSeq" id="WP_002642136.1">
    <property type="nucleotide sequence ID" value="NZ_CP019448.1"/>
</dbReference>
<dbReference type="CDD" id="cd02146">
    <property type="entry name" value="NfsA-like"/>
    <property type="match status" value="1"/>
</dbReference>
<gene>
    <name evidence="7" type="ORF">HMPREF9021_01731</name>
</gene>
<dbReference type="Pfam" id="PF00881">
    <property type="entry name" value="Nitroreductase"/>
    <property type="match status" value="2"/>
</dbReference>
<evidence type="ECO:0000313" key="7">
    <source>
        <dbReference type="EMBL" id="EFG30444.1"/>
    </source>
</evidence>
<dbReference type="PANTHER" id="PTHR43425">
    <property type="entry name" value="OXYGEN-INSENSITIVE NADPH NITROREDUCTASE"/>
    <property type="match status" value="1"/>
</dbReference>
<dbReference type="AlphaFoldDB" id="V9HBC7"/>
<dbReference type="STRING" id="641147.HMPREF9021_01731"/>
<protein>
    <recommendedName>
        <fullName evidence="6">Nitroreductase domain-containing protein</fullName>
    </recommendedName>
</protein>
<dbReference type="OrthoDB" id="3181400at2"/>
<evidence type="ECO:0000259" key="6">
    <source>
        <dbReference type="Pfam" id="PF00881"/>
    </source>
</evidence>
<evidence type="ECO:0000256" key="4">
    <source>
        <dbReference type="ARBA" id="ARBA00023002"/>
    </source>
</evidence>
<reference evidence="7 8" key="2">
    <citation type="submission" date="2011-10" db="EMBL/GenBank/DDBJ databases">
        <title>The Genome Sequence of Simonsiella muelleri ATCC 29453.</title>
        <authorList>
            <consortium name="The Broad Institute Genome Sequencing Platform"/>
            <consortium name="The Broad Institute Genome Sequencing Center for Infectious Disease"/>
            <person name="Earl A."/>
            <person name="Ward D."/>
            <person name="Feldgarden M."/>
            <person name="Gevers D."/>
            <person name="Izard J."/>
            <person name="Baranova O.V."/>
            <person name="Blanton J.M."/>
            <person name="Tanner A.C."/>
            <person name="Dewhirst F."/>
            <person name="Young S.K."/>
            <person name="Zeng Q."/>
            <person name="Gargeya S."/>
            <person name="Fitzgerald M."/>
            <person name="Haas B."/>
            <person name="Abouelleil A."/>
            <person name="Alvarado L."/>
            <person name="Arachchi H.M."/>
            <person name="Berlin A."/>
            <person name="Brown A."/>
            <person name="Chapman S.B."/>
            <person name="Chen Z."/>
            <person name="Dunbar C."/>
            <person name="Freedman E."/>
            <person name="Gearin G."/>
            <person name="Goldberg J."/>
            <person name="Griggs A."/>
            <person name="Gujja S."/>
            <person name="Heiman D."/>
            <person name="Howarth C."/>
            <person name="Larson L."/>
            <person name="Lui A."/>
            <person name="MacDonald P.J.P."/>
            <person name="Montmayeur A."/>
            <person name="Murphy C."/>
            <person name="Neiman D."/>
            <person name="Pearson M."/>
            <person name="Priest M."/>
            <person name="Roberts A."/>
            <person name="Saif S."/>
            <person name="Shea T."/>
            <person name="Shenoy N."/>
            <person name="Sisk P."/>
            <person name="Stolte C."/>
            <person name="Sykes S."/>
            <person name="Wortman J."/>
            <person name="Nusbaum C."/>
            <person name="Birren B."/>
        </authorList>
    </citation>
    <scope>NUCLEOTIDE SEQUENCE [LARGE SCALE GENOMIC DNA]</scope>
    <source>
        <strain evidence="7 8">ATCC 29453</strain>
    </source>
</reference>
<keyword evidence="4 5" id="KW-0560">Oxidoreductase</keyword>
<name>V9HBC7_9NEIS</name>
<keyword evidence="2 5" id="KW-0285">Flavoprotein</keyword>
<evidence type="ECO:0000313" key="8">
    <source>
        <dbReference type="Proteomes" id="UP000017813"/>
    </source>
</evidence>
<dbReference type="InterPro" id="IPR000415">
    <property type="entry name" value="Nitroreductase-like"/>
</dbReference>
<comment type="caution">
    <text evidence="7">The sequence shown here is derived from an EMBL/GenBank/DDBJ whole genome shotgun (WGS) entry which is preliminary data.</text>
</comment>
<dbReference type="HOGENOM" id="CLU_070764_0_2_4"/>
<evidence type="ECO:0000256" key="1">
    <source>
        <dbReference type="ARBA" id="ARBA00008366"/>
    </source>
</evidence>
<reference evidence="7 8" key="1">
    <citation type="submission" date="2010-03" db="EMBL/GenBank/DDBJ databases">
        <authorList>
            <consortium name="The Broad Institute Genome Sequencing Platform"/>
            <person name="Ward D."/>
            <person name="Earl A."/>
            <person name="Feldgarden M."/>
            <person name="Gevers D."/>
            <person name="Young S."/>
            <person name="Zeng Q."/>
            <person name="Koehrsen M."/>
            <person name="Alvarado L."/>
            <person name="Berlin A.M."/>
            <person name="Borenstein D."/>
            <person name="Chapman S.B."/>
            <person name="Chen Z."/>
            <person name="Engels R."/>
            <person name="Freedman E."/>
            <person name="Gellesch M."/>
            <person name="Goldberg J."/>
            <person name="Griggs A."/>
            <person name="Gujja S."/>
            <person name="Heilman E.R."/>
            <person name="Heiman D.I."/>
            <person name="Hepburn T.A."/>
            <person name="Howarth C."/>
            <person name="Jen D."/>
            <person name="Larson L."/>
            <person name="Mehta T."/>
            <person name="Park D."/>
            <person name="Pearson M."/>
            <person name="Richards J."/>
            <person name="Roberts A."/>
            <person name="Saif S."/>
            <person name="Shea T.D."/>
            <person name="Shenoy N."/>
            <person name="Sisk P."/>
            <person name="Stolte C."/>
            <person name="Sykes S.N."/>
            <person name="Walk T."/>
            <person name="White J."/>
            <person name="Yandava C."/>
            <person name="Izard J."/>
            <person name="Baranova O.V."/>
            <person name="Blanton J.M."/>
            <person name="Tanner A.C."/>
            <person name="Dewhirst F."/>
            <person name="Haas B."/>
            <person name="Nusbaum C."/>
            <person name="Birren B."/>
        </authorList>
    </citation>
    <scope>NUCLEOTIDE SEQUENCE [LARGE SCALE GENOMIC DNA]</scope>
    <source>
        <strain evidence="7 8">ATCC 29453</strain>
    </source>
</reference>
<dbReference type="eggNOG" id="COG0778">
    <property type="taxonomic scope" value="Bacteria"/>
</dbReference>
<organism evidence="7 8">
    <name type="scientific">Simonsiella muelleri ATCC 29453</name>
    <dbReference type="NCBI Taxonomy" id="641147"/>
    <lineage>
        <taxon>Bacteria</taxon>
        <taxon>Pseudomonadati</taxon>
        <taxon>Pseudomonadota</taxon>
        <taxon>Betaproteobacteria</taxon>
        <taxon>Neisseriales</taxon>
        <taxon>Neisseriaceae</taxon>
        <taxon>Simonsiella</taxon>
    </lineage>
</organism>
<sequence>MNSQSALETALNHRSIRKFTEQAISEELFAQLIQAGQMASTSSFLQNVSVIRVRDRAIRAQIRAISAGQGGAGHHYVENCAEFLVFCIDGSRHKYYAVDAQLDWIECLMTGAIDAALFAQNMMLCAESCGLGGVFIGSIRNDINKLAEILRTPEFVVPVFGLCLGYPAQEPAQRPRLPAKIVVSENHYQFSKDIDLEAYNETVGQYYLERSNIELDWRKQIRNSLCTEVRPELLTFLQKQGYAKR</sequence>
<dbReference type="SUPFAM" id="SSF55469">
    <property type="entry name" value="FMN-dependent nitroreductase-like"/>
    <property type="match status" value="1"/>
</dbReference>
<dbReference type="PIRSF" id="PIRSF005426">
    <property type="entry name" value="Frp"/>
    <property type="match status" value="1"/>
</dbReference>
<dbReference type="Gene3D" id="3.40.109.10">
    <property type="entry name" value="NADH Oxidase"/>
    <property type="match status" value="1"/>
</dbReference>
<proteinExistence type="inferred from homology"/>
<keyword evidence="3 5" id="KW-0288">FMN</keyword>
<dbReference type="NCBIfam" id="NF008033">
    <property type="entry name" value="PRK10765.1"/>
    <property type="match status" value="1"/>
</dbReference>
<feature type="domain" description="Nitroreductase" evidence="6">
    <location>
        <begin position="12"/>
        <end position="68"/>
    </location>
</feature>
<dbReference type="GO" id="GO:0016491">
    <property type="term" value="F:oxidoreductase activity"/>
    <property type="evidence" value="ECO:0007669"/>
    <property type="project" value="UniProtKB-UniRule"/>
</dbReference>
<dbReference type="InterPro" id="IPR029479">
    <property type="entry name" value="Nitroreductase"/>
</dbReference>